<reference evidence="2" key="1">
    <citation type="submission" date="2023-07" db="EMBL/GenBank/DDBJ databases">
        <title>The genome sequence of Rhodocytophaga aerolata KACC 12507.</title>
        <authorList>
            <person name="Zhang X."/>
        </authorList>
    </citation>
    <scope>NUCLEOTIDE SEQUENCE</scope>
    <source>
        <strain evidence="2">KACC 12507</strain>
    </source>
</reference>
<feature type="domain" description="YspA cpYpsA-related SLOG" evidence="1">
    <location>
        <begin position="2"/>
        <end position="62"/>
    </location>
</feature>
<accession>A0ABT8RH63</accession>
<keyword evidence="3" id="KW-1185">Reference proteome</keyword>
<dbReference type="InterPro" id="IPR019627">
    <property type="entry name" value="YAcAr"/>
</dbReference>
<proteinExistence type="predicted"/>
<sequence>MKTAVIGSRNFTNYEIVEETLDGYDLPLIISGGAKGADTLAEQYAKEKGIPTLIFKPDYEKYGKRAPRLRNKEIIDACQRVIAFWDGKSRGTVYTIKYALQKGLTVHCIPLF</sequence>
<organism evidence="2 3">
    <name type="scientific">Rhodocytophaga aerolata</name>
    <dbReference type="NCBI Taxonomy" id="455078"/>
    <lineage>
        <taxon>Bacteria</taxon>
        <taxon>Pseudomonadati</taxon>
        <taxon>Bacteroidota</taxon>
        <taxon>Cytophagia</taxon>
        <taxon>Cytophagales</taxon>
        <taxon>Rhodocytophagaceae</taxon>
        <taxon>Rhodocytophaga</taxon>
    </lineage>
</organism>
<gene>
    <name evidence="2" type="ORF">Q0590_33930</name>
</gene>
<dbReference type="SUPFAM" id="SSF102405">
    <property type="entry name" value="MCP/YpsA-like"/>
    <property type="match status" value="1"/>
</dbReference>
<dbReference type="Gene3D" id="3.40.50.450">
    <property type="match status" value="1"/>
</dbReference>
<dbReference type="RefSeq" id="WP_302042123.1">
    <property type="nucleotide sequence ID" value="NZ_JAUKPO010000052.1"/>
</dbReference>
<evidence type="ECO:0000259" key="1">
    <source>
        <dbReference type="Pfam" id="PF10686"/>
    </source>
</evidence>
<evidence type="ECO:0000313" key="3">
    <source>
        <dbReference type="Proteomes" id="UP001168528"/>
    </source>
</evidence>
<dbReference type="Pfam" id="PF10686">
    <property type="entry name" value="YAcAr"/>
    <property type="match status" value="1"/>
</dbReference>
<protein>
    <submittedName>
        <fullName evidence="2">DUF2493 domain-containing protein</fullName>
    </submittedName>
</protein>
<evidence type="ECO:0000313" key="2">
    <source>
        <dbReference type="EMBL" id="MDO1451324.1"/>
    </source>
</evidence>
<name>A0ABT8RH63_9BACT</name>
<comment type="caution">
    <text evidence="2">The sequence shown here is derived from an EMBL/GenBank/DDBJ whole genome shotgun (WGS) entry which is preliminary data.</text>
</comment>
<dbReference type="Proteomes" id="UP001168528">
    <property type="component" value="Unassembled WGS sequence"/>
</dbReference>
<dbReference type="EMBL" id="JAUKPO010000052">
    <property type="protein sequence ID" value="MDO1451324.1"/>
    <property type="molecule type" value="Genomic_DNA"/>
</dbReference>